<dbReference type="OrthoDB" id="4188745at2759"/>
<keyword evidence="3" id="KW-1185">Reference proteome</keyword>
<dbReference type="HOGENOM" id="CLU_076152_0_0_1"/>
<evidence type="ECO:0000256" key="1">
    <source>
        <dbReference type="SAM" id="MobiDB-lite"/>
    </source>
</evidence>
<feature type="region of interest" description="Disordered" evidence="1">
    <location>
        <begin position="28"/>
        <end position="81"/>
    </location>
</feature>
<name>A0A0A0HXS1_PARBD</name>
<dbReference type="InParanoid" id="A0A0A0HXS1"/>
<dbReference type="KEGG" id="pbn:PADG_11708"/>
<dbReference type="AlphaFoldDB" id="A0A0A0HXS1"/>
<organism evidence="2 3">
    <name type="scientific">Paracoccidioides brasiliensis (strain Pb18)</name>
    <dbReference type="NCBI Taxonomy" id="502780"/>
    <lineage>
        <taxon>Eukaryota</taxon>
        <taxon>Fungi</taxon>
        <taxon>Dikarya</taxon>
        <taxon>Ascomycota</taxon>
        <taxon>Pezizomycotina</taxon>
        <taxon>Eurotiomycetes</taxon>
        <taxon>Eurotiomycetidae</taxon>
        <taxon>Onygenales</taxon>
        <taxon>Ajellomycetaceae</taxon>
        <taxon>Paracoccidioides</taxon>
    </lineage>
</organism>
<dbReference type="GeneID" id="22587605"/>
<accession>A0A0A0HXS1</accession>
<dbReference type="eggNOG" id="ENOG502SPA8">
    <property type="taxonomic scope" value="Eukaryota"/>
</dbReference>
<gene>
    <name evidence="2" type="ORF">PADG_11708</name>
</gene>
<dbReference type="STRING" id="502780.A0A0A0HXS1"/>
<proteinExistence type="predicted"/>
<dbReference type="VEuPathDB" id="FungiDB:PADG_11708"/>
<evidence type="ECO:0000313" key="3">
    <source>
        <dbReference type="Proteomes" id="UP000001628"/>
    </source>
</evidence>
<evidence type="ECO:0000313" key="2">
    <source>
        <dbReference type="EMBL" id="KGM92170.1"/>
    </source>
</evidence>
<reference evidence="2 3" key="1">
    <citation type="journal article" date="2011" name="PLoS Genet.">
        <title>Comparative genomic analysis of human fungal pathogens causing paracoccidioidomycosis.</title>
        <authorList>
            <person name="Desjardins C.A."/>
            <person name="Champion M.D."/>
            <person name="Holder J.W."/>
            <person name="Muszewska A."/>
            <person name="Goldberg J."/>
            <person name="Bailao A.M."/>
            <person name="Brigido M.M."/>
            <person name="Ferreira M.E."/>
            <person name="Garcia A.M."/>
            <person name="Grynberg M."/>
            <person name="Gujja S."/>
            <person name="Heiman D.I."/>
            <person name="Henn M.R."/>
            <person name="Kodira C.D."/>
            <person name="Leon-Narvaez H."/>
            <person name="Longo L.V."/>
            <person name="Ma L.J."/>
            <person name="Malavazi I."/>
            <person name="Matsuo A.L."/>
            <person name="Morais F.V."/>
            <person name="Pereira M."/>
            <person name="Rodriguez-Brito S."/>
            <person name="Sakthikumar S."/>
            <person name="Salem-Izacc S.M."/>
            <person name="Sykes S.M."/>
            <person name="Teixeira M.M."/>
            <person name="Vallejo M.C."/>
            <person name="Walter M.E."/>
            <person name="Yandava C."/>
            <person name="Young S."/>
            <person name="Zeng Q."/>
            <person name="Zucker J."/>
            <person name="Felipe M.S."/>
            <person name="Goldman G.H."/>
            <person name="Haas B.J."/>
            <person name="McEwen J.G."/>
            <person name="Nino-Vega G."/>
            <person name="Puccia R."/>
            <person name="San-Blas G."/>
            <person name="Soares C.M."/>
            <person name="Birren B.W."/>
            <person name="Cuomo C.A."/>
        </authorList>
    </citation>
    <scope>NUCLEOTIDE SEQUENCE [LARGE SCALE GENOMIC DNA]</scope>
    <source>
        <strain evidence="2 3">Pb18</strain>
    </source>
</reference>
<dbReference type="RefSeq" id="XP_010759936.1">
    <property type="nucleotide sequence ID" value="XM_010761634.1"/>
</dbReference>
<feature type="region of interest" description="Disordered" evidence="1">
    <location>
        <begin position="102"/>
        <end position="124"/>
    </location>
</feature>
<protein>
    <submittedName>
        <fullName evidence="2">Uncharacterized protein</fullName>
    </submittedName>
</protein>
<sequence length="317" mass="35091">MLLSFISGAGLVSLFDTRIKKQVVRKWETDHQQDHPALTARPRRARSTIAITVTEGQGRRTPSRRRDPGSANTVTDPRRQENARRLILTMRRSITTHMARKYGMSGEDTSYNAEDSDLDSHTGNDDTDFNSGYVVEESDSCHSSSGETIFGGLVRENDSDTELSIGWLEGSSTISMTTDNDISELDLFIDDVTDDKNDAGPEETGAIVWRHIKFHIIRSILAGRPNILLAKFTFEDAPAARLKYSFAIPSALIPLCRPTFPRDVRNPQLYPSPQKAGVALFKGLGPSLTGVVPDTVIKFYTYGNCKLLLPGVLQCSK</sequence>
<dbReference type="EMBL" id="KN275960">
    <property type="protein sequence ID" value="KGM92170.1"/>
    <property type="molecule type" value="Genomic_DNA"/>
</dbReference>
<dbReference type="Proteomes" id="UP000001628">
    <property type="component" value="Unassembled WGS sequence"/>
</dbReference>